<keyword evidence="1" id="KW-0812">Transmembrane</keyword>
<name>A0A4S4M915_9AGAM</name>
<dbReference type="Proteomes" id="UP000310158">
    <property type="component" value="Unassembled WGS sequence"/>
</dbReference>
<reference evidence="2 3" key="1">
    <citation type="submission" date="2019-02" db="EMBL/GenBank/DDBJ databases">
        <title>Genome sequencing of the rare red list fungi Bondarzewia mesenterica.</title>
        <authorList>
            <person name="Buettner E."/>
            <person name="Kellner H."/>
        </authorList>
    </citation>
    <scope>NUCLEOTIDE SEQUENCE [LARGE SCALE GENOMIC DNA]</scope>
    <source>
        <strain evidence="2 3">DSM 108281</strain>
    </source>
</reference>
<evidence type="ECO:0000313" key="2">
    <source>
        <dbReference type="EMBL" id="THH19400.1"/>
    </source>
</evidence>
<evidence type="ECO:0000256" key="1">
    <source>
        <dbReference type="SAM" id="Phobius"/>
    </source>
</evidence>
<feature type="transmembrane region" description="Helical" evidence="1">
    <location>
        <begin position="40"/>
        <end position="63"/>
    </location>
</feature>
<keyword evidence="1" id="KW-1133">Transmembrane helix</keyword>
<organism evidence="2 3">
    <name type="scientific">Bondarzewia mesenterica</name>
    <dbReference type="NCBI Taxonomy" id="1095465"/>
    <lineage>
        <taxon>Eukaryota</taxon>
        <taxon>Fungi</taxon>
        <taxon>Dikarya</taxon>
        <taxon>Basidiomycota</taxon>
        <taxon>Agaricomycotina</taxon>
        <taxon>Agaricomycetes</taxon>
        <taxon>Russulales</taxon>
        <taxon>Bondarzewiaceae</taxon>
        <taxon>Bondarzewia</taxon>
    </lineage>
</organism>
<feature type="transmembrane region" description="Helical" evidence="1">
    <location>
        <begin position="69"/>
        <end position="91"/>
    </location>
</feature>
<proteinExistence type="predicted"/>
<evidence type="ECO:0000313" key="3">
    <source>
        <dbReference type="Proteomes" id="UP000310158"/>
    </source>
</evidence>
<sequence>MFTLVLTLLAVLDTTVIFIIDVVLVAVVRSKVKDKTDGNLSSAHVLSFLLWLPAPANCAFWDVFVPQVWTVPGVVIALWISIVGACCGICGKSGPGTVIKSVRYQFGLALSSSEKRDVAPTDTVVHTSYVPISATSGAKETGV</sequence>
<comment type="caution">
    <text evidence="2">The sequence shown here is derived from an EMBL/GenBank/DDBJ whole genome shotgun (WGS) entry which is preliminary data.</text>
</comment>
<keyword evidence="1" id="KW-0472">Membrane</keyword>
<feature type="transmembrane region" description="Helical" evidence="1">
    <location>
        <begin position="6"/>
        <end position="28"/>
    </location>
</feature>
<gene>
    <name evidence="2" type="ORF">EW146_g1757</name>
</gene>
<dbReference type="EMBL" id="SGPL01000046">
    <property type="protein sequence ID" value="THH19400.1"/>
    <property type="molecule type" value="Genomic_DNA"/>
</dbReference>
<keyword evidence="3" id="KW-1185">Reference proteome</keyword>
<dbReference type="AlphaFoldDB" id="A0A4S4M915"/>
<protein>
    <submittedName>
        <fullName evidence="2">Uncharacterized protein</fullName>
    </submittedName>
</protein>
<dbReference type="OrthoDB" id="2354757at2759"/>
<accession>A0A4S4M915</accession>